<protein>
    <submittedName>
        <fullName evidence="1">Uncharacterized protein</fullName>
    </submittedName>
</protein>
<reference evidence="1" key="1">
    <citation type="journal article" date="2015" name="Nature">
        <title>Complex archaea that bridge the gap between prokaryotes and eukaryotes.</title>
        <authorList>
            <person name="Spang A."/>
            <person name="Saw J.H."/>
            <person name="Jorgensen S.L."/>
            <person name="Zaremba-Niedzwiedzka K."/>
            <person name="Martijn J."/>
            <person name="Lind A.E."/>
            <person name="van Eijk R."/>
            <person name="Schleper C."/>
            <person name="Guy L."/>
            <person name="Ettema T.J."/>
        </authorList>
    </citation>
    <scope>NUCLEOTIDE SEQUENCE</scope>
</reference>
<comment type="caution">
    <text evidence="1">The sequence shown here is derived from an EMBL/GenBank/DDBJ whole genome shotgun (WGS) entry which is preliminary data.</text>
</comment>
<name>A0A0F9P460_9ZZZZ</name>
<proteinExistence type="predicted"/>
<dbReference type="EMBL" id="LAZR01005957">
    <property type="protein sequence ID" value="KKM95830.1"/>
    <property type="molecule type" value="Genomic_DNA"/>
</dbReference>
<gene>
    <name evidence="1" type="ORF">LCGC14_1184260</name>
</gene>
<sequence>MTTDEERLEERRKRYAEECKRRYYICGALDMTKLSIELERLERLGVPKKTIARWKDRARHLLDEILEVSDPL</sequence>
<organism evidence="1">
    <name type="scientific">marine sediment metagenome</name>
    <dbReference type="NCBI Taxonomy" id="412755"/>
    <lineage>
        <taxon>unclassified sequences</taxon>
        <taxon>metagenomes</taxon>
        <taxon>ecological metagenomes</taxon>
    </lineage>
</organism>
<accession>A0A0F9P460</accession>
<evidence type="ECO:0000313" key="1">
    <source>
        <dbReference type="EMBL" id="KKM95830.1"/>
    </source>
</evidence>
<dbReference type="AlphaFoldDB" id="A0A0F9P460"/>